<dbReference type="OrthoDB" id="2747330at2759"/>
<dbReference type="Gene3D" id="2.40.70.10">
    <property type="entry name" value="Acid Proteases"/>
    <property type="match status" value="2"/>
</dbReference>
<feature type="chain" id="PRO_5033311608" description="Peptidase A1 domain-containing protein" evidence="3">
    <location>
        <begin position="26"/>
        <end position="463"/>
    </location>
</feature>
<organism evidence="5">
    <name type="scientific">Brachypodium distachyon</name>
    <name type="common">Purple false brome</name>
    <name type="synonym">Trachynia distachya</name>
    <dbReference type="NCBI Taxonomy" id="15368"/>
    <lineage>
        <taxon>Eukaryota</taxon>
        <taxon>Viridiplantae</taxon>
        <taxon>Streptophyta</taxon>
        <taxon>Embryophyta</taxon>
        <taxon>Tracheophyta</taxon>
        <taxon>Spermatophyta</taxon>
        <taxon>Magnoliopsida</taxon>
        <taxon>Liliopsida</taxon>
        <taxon>Poales</taxon>
        <taxon>Poaceae</taxon>
        <taxon>BOP clade</taxon>
        <taxon>Pooideae</taxon>
        <taxon>Stipodae</taxon>
        <taxon>Brachypodieae</taxon>
        <taxon>Brachypodium</taxon>
    </lineage>
</organism>
<dbReference type="Gramene" id="PNT69511">
    <property type="protein sequence ID" value="PNT69511"/>
    <property type="gene ID" value="BRADI_3g56700v3"/>
</dbReference>
<dbReference type="GO" id="GO:0004190">
    <property type="term" value="F:aspartic-type endopeptidase activity"/>
    <property type="evidence" value="ECO:0007669"/>
    <property type="project" value="InterPro"/>
</dbReference>
<reference evidence="6" key="3">
    <citation type="submission" date="2018-08" db="UniProtKB">
        <authorList>
            <consortium name="EnsemblPlants"/>
        </authorList>
    </citation>
    <scope>IDENTIFICATION</scope>
    <source>
        <strain evidence="6">cv. Bd21</strain>
    </source>
</reference>
<name>A0A2K2D5G3_BRADI</name>
<evidence type="ECO:0000313" key="7">
    <source>
        <dbReference type="Proteomes" id="UP000008810"/>
    </source>
</evidence>
<dbReference type="InterPro" id="IPR032861">
    <property type="entry name" value="TAXi_N"/>
</dbReference>
<feature type="signal peptide" evidence="3">
    <location>
        <begin position="1"/>
        <end position="25"/>
    </location>
</feature>
<keyword evidence="3" id="KW-0732">Signal</keyword>
<dbReference type="EnsemblPlants" id="PNT69511">
    <property type="protein sequence ID" value="PNT69511"/>
    <property type="gene ID" value="BRADI_3g56700v3"/>
</dbReference>
<evidence type="ECO:0000313" key="6">
    <source>
        <dbReference type="EnsemblPlants" id="PNT69511"/>
    </source>
</evidence>
<evidence type="ECO:0000259" key="4">
    <source>
        <dbReference type="PROSITE" id="PS51767"/>
    </source>
</evidence>
<dbReference type="FunFam" id="2.40.70.10:FF:000013">
    <property type="entry name" value="Aspartyl protease AED1"/>
    <property type="match status" value="1"/>
</dbReference>
<reference evidence="5 6" key="1">
    <citation type="journal article" date="2010" name="Nature">
        <title>Genome sequencing and analysis of the model grass Brachypodium distachyon.</title>
        <authorList>
            <consortium name="International Brachypodium Initiative"/>
        </authorList>
    </citation>
    <scope>NUCLEOTIDE SEQUENCE [LARGE SCALE GENOMIC DNA]</scope>
    <source>
        <strain evidence="5 6">Bd21</strain>
    </source>
</reference>
<dbReference type="InterPro" id="IPR001461">
    <property type="entry name" value="Aspartic_peptidase_A1"/>
</dbReference>
<gene>
    <name evidence="5" type="ORF">BRADI_3g56700v3</name>
</gene>
<dbReference type="PANTHER" id="PTHR13683:SF762">
    <property type="entry name" value="ASPARTYL PROTEASE AED1"/>
    <property type="match status" value="1"/>
</dbReference>
<evidence type="ECO:0000256" key="1">
    <source>
        <dbReference type="ARBA" id="ARBA00007447"/>
    </source>
</evidence>
<reference evidence="5" key="2">
    <citation type="submission" date="2017-06" db="EMBL/GenBank/DDBJ databases">
        <title>WGS assembly of Brachypodium distachyon.</title>
        <authorList>
            <consortium name="The International Brachypodium Initiative"/>
            <person name="Lucas S."/>
            <person name="Harmon-Smith M."/>
            <person name="Lail K."/>
            <person name="Tice H."/>
            <person name="Grimwood J."/>
            <person name="Bruce D."/>
            <person name="Barry K."/>
            <person name="Shu S."/>
            <person name="Lindquist E."/>
            <person name="Wang M."/>
            <person name="Pitluck S."/>
            <person name="Vogel J.P."/>
            <person name="Garvin D.F."/>
            <person name="Mockler T.C."/>
            <person name="Schmutz J."/>
            <person name="Rokhsar D."/>
            <person name="Bevan M.W."/>
        </authorList>
    </citation>
    <scope>NUCLEOTIDE SEQUENCE</scope>
    <source>
        <strain evidence="5">Bd21</strain>
    </source>
</reference>
<dbReference type="PROSITE" id="PS51767">
    <property type="entry name" value="PEPTIDASE_A1"/>
    <property type="match status" value="1"/>
</dbReference>
<dbReference type="InterPro" id="IPR021109">
    <property type="entry name" value="Peptidase_aspartic_dom_sf"/>
</dbReference>
<dbReference type="InterPro" id="IPR033121">
    <property type="entry name" value="PEPTIDASE_A1"/>
</dbReference>
<sequence length="463" mass="48617">MASVAQLLLLPCIIMITYHALVARAGDEKSYKVLSASSLKPGAVCAEPKVRDSSSSGATVPLNHRHGPCSPVPSGKKKQPTFTELLRRDQLRANYIQRQFSDEHYPRTGGLQQSEATVPIALGSLLNTLEYVITVSIGSPAVAHHVHRHRQRRVLVALQSRLYDPGTSSTYAPFSCSAPACAQLGRRGTGCSSGSTCVYSVKYGDGSNTTGTYGSDTLTLAGTSEPLISGFQFGCSAVEHGFEEDNTDGLMGLGGDAQSFVSQTAATYGSAFSYCLPPTWNSSGFLTLGAPSSSTSAAFSTTPMLRSKQAATFYGLLLRGISVGGKTLEIPSSVFSAGSIVDSGTVITRLPPTAYGALSAAFRDGMARYQYQPAAPRGLLDTCFDFTGHGEGNNFTVPSVALVLDGGAVVDLHPNGIVQDGCLAFAATDDDGRTGIIGNVQQRTFEVLYDVGQSVFGFRPGAC</sequence>
<accession>A0A2K2D5G3</accession>
<evidence type="ECO:0000256" key="3">
    <source>
        <dbReference type="SAM" id="SignalP"/>
    </source>
</evidence>
<dbReference type="Proteomes" id="UP000008810">
    <property type="component" value="Chromosome 3"/>
</dbReference>
<keyword evidence="7" id="KW-1185">Reference proteome</keyword>
<dbReference type="Pfam" id="PF14543">
    <property type="entry name" value="TAXi_N"/>
    <property type="match status" value="1"/>
</dbReference>
<dbReference type="Pfam" id="PF14541">
    <property type="entry name" value="TAXi_C"/>
    <property type="match status" value="1"/>
</dbReference>
<dbReference type="GO" id="GO:0006508">
    <property type="term" value="P:proteolysis"/>
    <property type="evidence" value="ECO:0007669"/>
    <property type="project" value="InterPro"/>
</dbReference>
<dbReference type="InterPro" id="IPR032799">
    <property type="entry name" value="TAXi_C"/>
</dbReference>
<dbReference type="AlphaFoldDB" id="A0A2K2D5G3"/>
<feature type="domain" description="Peptidase A1" evidence="4">
    <location>
        <begin position="131"/>
        <end position="459"/>
    </location>
</feature>
<feature type="region of interest" description="Disordered" evidence="2">
    <location>
        <begin position="53"/>
        <end position="80"/>
    </location>
</feature>
<dbReference type="PANTHER" id="PTHR13683">
    <property type="entry name" value="ASPARTYL PROTEASES"/>
    <property type="match status" value="1"/>
</dbReference>
<protein>
    <recommendedName>
        <fullName evidence="4">Peptidase A1 domain-containing protein</fullName>
    </recommendedName>
</protein>
<dbReference type="InParanoid" id="A0A2K2D5G3"/>
<evidence type="ECO:0000313" key="5">
    <source>
        <dbReference type="EMBL" id="PNT69511.1"/>
    </source>
</evidence>
<dbReference type="SUPFAM" id="SSF50630">
    <property type="entry name" value="Acid proteases"/>
    <property type="match status" value="1"/>
</dbReference>
<proteinExistence type="inferred from homology"/>
<evidence type="ECO:0000256" key="2">
    <source>
        <dbReference type="SAM" id="MobiDB-lite"/>
    </source>
</evidence>
<comment type="similarity">
    <text evidence="1">Belongs to the peptidase A1 family.</text>
</comment>
<dbReference type="EMBL" id="CM000882">
    <property type="protein sequence ID" value="PNT69511.1"/>
    <property type="molecule type" value="Genomic_DNA"/>
</dbReference>